<evidence type="ECO:0000313" key="3">
    <source>
        <dbReference type="Proteomes" id="UP000032545"/>
    </source>
</evidence>
<sequence>MSRRRTIRETVENGINDLDELQASLLTAIQLEFSTIPPYLCAQWSITSADPSGVAGLIEQVATQEMLHFGLSCNMYTATGASLKGEIAAPDFVPVYPATGLPGGVHPELVVALAPLSEQALQTFMAIEYPEADPVVPAPDLPPPPPPPAGPTIGQFYAAIAAGFNAVFPDGSLPTHPAPNQVTATRIGDDTLFAVNTVADALTAINEITAQGEGASTSPDEGTFDPGRLAHYYTFAEIYYGKTVVPSGDHFEYAGTPIEMPAVHNFSAQPSPGPDQQTFIKTFTALMTNLEKCWRNDFSIETAISDMFDLTKAGVFLIEAGITPQFTIA</sequence>
<dbReference type="PANTHER" id="PTHR34400">
    <property type="match status" value="1"/>
</dbReference>
<dbReference type="EMBL" id="JYFN01000118">
    <property type="protein sequence ID" value="KJE19360.1"/>
    <property type="molecule type" value="Genomic_DNA"/>
</dbReference>
<dbReference type="Pfam" id="PF12902">
    <property type="entry name" value="Ferritin-like"/>
    <property type="match status" value="1"/>
</dbReference>
<reference evidence="2 3" key="2">
    <citation type="journal article" date="2016" name="Genome Announc.">
        <title>Permanent Draft Genome Sequences for Two Variants of Frankia sp. Strain CpI1, the First Frankia Strain Isolated from Root Nodules of Comptonia peregrina.</title>
        <authorList>
            <person name="Oshone R."/>
            <person name="Hurst S.G.IV."/>
            <person name="Abebe-Akele F."/>
            <person name="Simpson S."/>
            <person name="Morris K."/>
            <person name="Thomas W.K."/>
            <person name="Tisa L.S."/>
        </authorList>
    </citation>
    <scope>NUCLEOTIDE SEQUENCE [LARGE SCALE GENOMIC DNA]</scope>
    <source>
        <strain evidence="3">CpI1-S</strain>
    </source>
</reference>
<evidence type="ECO:0000259" key="1">
    <source>
        <dbReference type="Pfam" id="PF12902"/>
    </source>
</evidence>
<name>A0A0D8B5I9_9ACTN</name>
<feature type="domain" description="Iminophenyl-pyruvate dimer synthase" evidence="1">
    <location>
        <begin position="25"/>
        <end position="239"/>
    </location>
</feature>
<reference evidence="3" key="1">
    <citation type="submission" date="2015-02" db="EMBL/GenBank/DDBJ databases">
        <title>Draft Genome of Frankia sp. CpI1-S.</title>
        <authorList>
            <person name="Oshone R.T."/>
            <person name="Ngom M."/>
            <person name="Ghodhbane-Gtari F."/>
            <person name="Gtari M."/>
            <person name="Morris K."/>
            <person name="Thomas K."/>
            <person name="Sen A."/>
            <person name="Tisa L.S."/>
        </authorList>
    </citation>
    <scope>NUCLEOTIDE SEQUENCE [LARGE SCALE GENOMIC DNA]</scope>
    <source>
        <strain evidence="3">CpI1-S</strain>
    </source>
</reference>
<organism evidence="2 3">
    <name type="scientific">Frankia torreyi</name>
    <dbReference type="NCBI Taxonomy" id="1856"/>
    <lineage>
        <taxon>Bacteria</taxon>
        <taxon>Bacillati</taxon>
        <taxon>Actinomycetota</taxon>
        <taxon>Actinomycetes</taxon>
        <taxon>Frankiales</taxon>
        <taxon>Frankiaceae</taxon>
        <taxon>Frankia</taxon>
    </lineage>
</organism>
<comment type="caution">
    <text evidence="2">The sequence shown here is derived from an EMBL/GenBank/DDBJ whole genome shotgun (WGS) entry which is preliminary data.</text>
</comment>
<dbReference type="AlphaFoldDB" id="A0A0D8B5I9"/>
<evidence type="ECO:0000313" key="2">
    <source>
        <dbReference type="EMBL" id="KJE19360.1"/>
    </source>
</evidence>
<dbReference type="RefSeq" id="WP_044888741.1">
    <property type="nucleotide sequence ID" value="NZ_JYFN01000118.1"/>
</dbReference>
<dbReference type="PANTHER" id="PTHR34400:SF4">
    <property type="entry name" value="MEMBRANE PROTEIN"/>
    <property type="match status" value="1"/>
</dbReference>
<proteinExistence type="predicted"/>
<dbReference type="Proteomes" id="UP000032545">
    <property type="component" value="Unassembled WGS sequence"/>
</dbReference>
<dbReference type="Gene3D" id="1.20.1260.10">
    <property type="match status" value="1"/>
</dbReference>
<keyword evidence="3" id="KW-1185">Reference proteome</keyword>
<dbReference type="PATRIC" id="fig|1502723.3.peg.1057"/>
<dbReference type="InterPro" id="IPR012347">
    <property type="entry name" value="Ferritin-like"/>
</dbReference>
<protein>
    <submittedName>
        <fullName evidence="2">Ferritin</fullName>
    </submittedName>
</protein>
<dbReference type="InterPro" id="IPR026820">
    <property type="entry name" value="VioB/RebD_dom"/>
</dbReference>
<accession>A0A0D8B5I9</accession>
<gene>
    <name evidence="2" type="ORF">FF36_06365</name>
</gene>
<dbReference type="OrthoDB" id="9800162at2"/>